<comment type="caution">
    <text evidence="1">The sequence shown here is derived from an EMBL/GenBank/DDBJ whole genome shotgun (WGS) entry which is preliminary data.</text>
</comment>
<organism evidence="1 2">
    <name type="scientific">Deinococcus arboris</name>
    <dbReference type="NCBI Taxonomy" id="2682977"/>
    <lineage>
        <taxon>Bacteria</taxon>
        <taxon>Thermotogati</taxon>
        <taxon>Deinococcota</taxon>
        <taxon>Deinococci</taxon>
        <taxon>Deinococcales</taxon>
        <taxon>Deinococcaceae</taxon>
        <taxon>Deinococcus</taxon>
    </lineage>
</organism>
<gene>
    <name evidence="1" type="ORF">GO986_17780</name>
</gene>
<protein>
    <submittedName>
        <fullName evidence="1">Uncharacterized protein</fullName>
    </submittedName>
</protein>
<dbReference type="EMBL" id="WQLB01000031">
    <property type="protein sequence ID" value="MVN88589.1"/>
    <property type="molecule type" value="Genomic_DNA"/>
</dbReference>
<reference evidence="1 2" key="1">
    <citation type="submission" date="2019-12" db="EMBL/GenBank/DDBJ databases">
        <title>Deinococcus sp. HMF7620 Genome sequencing and assembly.</title>
        <authorList>
            <person name="Kang H."/>
            <person name="Kim H."/>
            <person name="Joh K."/>
        </authorList>
    </citation>
    <scope>NUCLEOTIDE SEQUENCE [LARGE SCALE GENOMIC DNA]</scope>
    <source>
        <strain evidence="1 2">HMF7620</strain>
    </source>
</reference>
<proteinExistence type="predicted"/>
<evidence type="ECO:0000313" key="2">
    <source>
        <dbReference type="Proteomes" id="UP000483286"/>
    </source>
</evidence>
<dbReference type="Proteomes" id="UP000483286">
    <property type="component" value="Unassembled WGS sequence"/>
</dbReference>
<dbReference type="RefSeq" id="WP_157460649.1">
    <property type="nucleotide sequence ID" value="NZ_WQLB01000031.1"/>
</dbReference>
<sequence length="150" mass="15649">MTLRPLTPGDPTMTTLPAQPVTAADILALAPGFTGPLWCLKNNDEGDWAGPFQTLNDIVGQAAAQWGMTREDVLENGDEPQVVVLAEDAALLTLVAALTESGVEQAKAEGFAADLRERLSATMSQDAQSYAGHVVVYDVAPDGSLTPVGA</sequence>
<dbReference type="AlphaFoldDB" id="A0A7C9HTH7"/>
<evidence type="ECO:0000313" key="1">
    <source>
        <dbReference type="EMBL" id="MVN88589.1"/>
    </source>
</evidence>
<keyword evidence="2" id="KW-1185">Reference proteome</keyword>
<name>A0A7C9HTH7_9DEIO</name>
<accession>A0A7C9HTH7</accession>